<evidence type="ECO:0000313" key="13">
    <source>
        <dbReference type="Proteomes" id="UP000199556"/>
    </source>
</evidence>
<feature type="active site" evidence="9">
    <location>
        <position position="40"/>
    </location>
</feature>
<comment type="similarity">
    <text evidence="2 8">Belongs to the carbamoyltransferase HypF family.</text>
</comment>
<evidence type="ECO:0000259" key="10">
    <source>
        <dbReference type="PROSITE" id="PS51160"/>
    </source>
</evidence>
<dbReference type="Proteomes" id="UP000199556">
    <property type="component" value="Unassembled WGS sequence"/>
</dbReference>
<dbReference type="Pfam" id="PF22521">
    <property type="entry name" value="HypF_C_2"/>
    <property type="match status" value="1"/>
</dbReference>
<dbReference type="Pfam" id="PF00708">
    <property type="entry name" value="Acylphosphatase"/>
    <property type="match status" value="1"/>
</dbReference>
<comment type="catalytic activity">
    <reaction evidence="9">
        <text>an acyl phosphate + H2O = a carboxylate + phosphate + H(+)</text>
        <dbReference type="Rhea" id="RHEA:14965"/>
        <dbReference type="ChEBI" id="CHEBI:15377"/>
        <dbReference type="ChEBI" id="CHEBI:15378"/>
        <dbReference type="ChEBI" id="CHEBI:29067"/>
        <dbReference type="ChEBI" id="CHEBI:43474"/>
        <dbReference type="ChEBI" id="CHEBI:59918"/>
        <dbReference type="EC" id="3.6.1.7"/>
    </reaction>
</comment>
<dbReference type="EMBL" id="FOUO01000002">
    <property type="protein sequence ID" value="SFM29869.1"/>
    <property type="molecule type" value="Genomic_DNA"/>
</dbReference>
<dbReference type="GO" id="GO:0016743">
    <property type="term" value="F:carboxyl- or carbamoyltransferase activity"/>
    <property type="evidence" value="ECO:0007669"/>
    <property type="project" value="UniProtKB-UniRule"/>
</dbReference>
<feature type="domain" description="YrdC-like" evidence="11">
    <location>
        <begin position="203"/>
        <end position="404"/>
    </location>
</feature>
<keyword evidence="13" id="KW-1185">Reference proteome</keyword>
<keyword evidence="4" id="KW-0479">Metal-binding</keyword>
<keyword evidence="5" id="KW-0863">Zinc-finger</keyword>
<dbReference type="RefSeq" id="WP_090483549.1">
    <property type="nucleotide sequence ID" value="NZ_FOUO01000002.1"/>
</dbReference>
<keyword evidence="9" id="KW-0378">Hydrolase</keyword>
<feature type="domain" description="Acylphosphatase-like" evidence="10">
    <location>
        <begin position="7"/>
        <end position="94"/>
    </location>
</feature>
<dbReference type="InterPro" id="IPR004421">
    <property type="entry name" value="Carbamoyltransferase_HypF"/>
</dbReference>
<protein>
    <recommendedName>
        <fullName evidence="8">Carbamoyltransferase HypF</fullName>
        <ecNumber evidence="8">6.2.-.-</ecNumber>
    </recommendedName>
</protein>
<keyword evidence="6" id="KW-0862">Zinc</keyword>
<dbReference type="InterPro" id="IPR006070">
    <property type="entry name" value="Sua5-like_dom"/>
</dbReference>
<sequence length="771" mass="82317">MTVSAERLRLILQGRVQGVGLRPFVRDLAWALHLSGWVRNRGDQVELEVQGPVTGLETFIQRLLQHPPPGARVETLVRRTVPAEAGAGDFLVLGSVPGAITRGPGADRAVCGDCLAELFDPGNRRYRHPFIHCTRCGPRYSLITGLPYDRARTTQADFPLCAACGAEYADPANRRCHAQTLACPDCGPRLRLRDARGRDIDGDDPVAAAMARLAQGAILALKGVGGYQLLCNARDAEAVARLRRRKRRPVQPMALMAAGSASLGAVAEVGPERVRRLLEDPARPIVLLEKAPGADAALPGVAPEVPWLGAMLPASPLHYLLFHEAAGRPAGTDWLQATQGMLLVCTSGNLHGDPPVLEDGAALECLGTVADLFLGHDRPIRHRVDDSVMQLRGARRVMVRRARGYAPKPLPLPMEGPSVLALGGALKNTFCLTRGDRAFVSPHQGDLDTPQACRALERAVRDALDLLQGAPELIACDLHPDFFSTRLAVRLANERGVPLLAVQHHHAHLAAVQAEHALEGPLLGLALDGYGLGTDGGAWGGELLLLEGTDFWRLGHLRPLALPGGDRAAVQPWRMGASALHALGRGGEIPGRFRSQRLAPDIRRLLHRGVGCPETTSLGRLFDAAAGLLGVLEVSGYEGEAALRLEGRAQGHGPMPPLSGGWHLQGGVLDFAPLLEWLSTPQRDAGEGAAVFHATVAQGLAAWVLQTAGERRLGRVALAGGCVLNRLLMTDLRSRLEEGGLRVYEPVALPPGDGGLSLGQAWVGICHLREL</sequence>
<dbReference type="GO" id="GO:0008270">
    <property type="term" value="F:zinc ion binding"/>
    <property type="evidence" value="ECO:0007669"/>
    <property type="project" value="UniProtKB-KW"/>
</dbReference>
<evidence type="ECO:0000256" key="8">
    <source>
        <dbReference type="PIRNR" id="PIRNR006256"/>
    </source>
</evidence>
<dbReference type="InterPro" id="IPR055128">
    <property type="entry name" value="HypF_C_2"/>
</dbReference>
<organism evidence="12 13">
    <name type="scientific">Ectothiorhodospira mobilis</name>
    <dbReference type="NCBI Taxonomy" id="195064"/>
    <lineage>
        <taxon>Bacteria</taxon>
        <taxon>Pseudomonadati</taxon>
        <taxon>Pseudomonadota</taxon>
        <taxon>Gammaproteobacteria</taxon>
        <taxon>Chromatiales</taxon>
        <taxon>Ectothiorhodospiraceae</taxon>
        <taxon>Ectothiorhodospira</taxon>
    </lineage>
</organism>
<evidence type="ECO:0000256" key="9">
    <source>
        <dbReference type="PROSITE-ProRule" id="PRU00520"/>
    </source>
</evidence>
<dbReference type="Pfam" id="PF17788">
    <property type="entry name" value="HypF_C"/>
    <property type="match status" value="1"/>
</dbReference>
<dbReference type="InterPro" id="IPR017945">
    <property type="entry name" value="DHBP_synth_RibB-like_a/b_dom"/>
</dbReference>
<dbReference type="InterPro" id="IPR011125">
    <property type="entry name" value="Znf_HypF"/>
</dbReference>
<proteinExistence type="inferred from homology"/>
<dbReference type="AlphaFoldDB" id="A0A1I4PQ63"/>
<accession>A0A1I4PQ63</accession>
<dbReference type="OrthoDB" id="9808093at2"/>
<evidence type="ECO:0000256" key="1">
    <source>
        <dbReference type="ARBA" id="ARBA00004711"/>
    </source>
</evidence>
<dbReference type="NCBIfam" id="TIGR00143">
    <property type="entry name" value="hypF"/>
    <property type="match status" value="1"/>
</dbReference>
<dbReference type="EC" id="6.2.-.-" evidence="8"/>
<keyword evidence="3" id="KW-0436">Ligase</keyword>
<dbReference type="PANTHER" id="PTHR42959:SF1">
    <property type="entry name" value="CARBAMOYLTRANSFERASE HYPF"/>
    <property type="match status" value="1"/>
</dbReference>
<dbReference type="GO" id="GO:0051604">
    <property type="term" value="P:protein maturation"/>
    <property type="evidence" value="ECO:0007669"/>
    <property type="project" value="TreeGrafter"/>
</dbReference>
<evidence type="ECO:0000256" key="5">
    <source>
        <dbReference type="ARBA" id="ARBA00022771"/>
    </source>
</evidence>
<dbReference type="InterPro" id="IPR051060">
    <property type="entry name" value="Carbamoyltrans_HypF-like"/>
</dbReference>
<dbReference type="UniPathway" id="UPA00335"/>
<dbReference type="Gene3D" id="3.30.420.40">
    <property type="match status" value="1"/>
</dbReference>
<dbReference type="Gene3D" id="3.30.420.360">
    <property type="match status" value="1"/>
</dbReference>
<name>A0A1I4PQ63_ECTMO</name>
<comment type="pathway">
    <text evidence="1 8">Protein modification; [NiFe] hydrogenase maturation.</text>
</comment>
<evidence type="ECO:0000313" key="12">
    <source>
        <dbReference type="EMBL" id="SFM29869.1"/>
    </source>
</evidence>
<dbReference type="PROSITE" id="PS51163">
    <property type="entry name" value="YRDC"/>
    <property type="match status" value="1"/>
</dbReference>
<dbReference type="InterPro" id="IPR041440">
    <property type="entry name" value="HypF_C"/>
</dbReference>
<evidence type="ECO:0000256" key="4">
    <source>
        <dbReference type="ARBA" id="ARBA00022723"/>
    </source>
</evidence>
<dbReference type="STRING" id="195064.SAMN05421721_102138"/>
<evidence type="ECO:0000256" key="6">
    <source>
        <dbReference type="ARBA" id="ARBA00022833"/>
    </source>
</evidence>
<gene>
    <name evidence="12" type="ORF">SAMN05421721_102138</name>
</gene>
<dbReference type="PIRSF" id="PIRSF006256">
    <property type="entry name" value="CMPcnvr_hdrg_mat"/>
    <property type="match status" value="1"/>
</dbReference>
<comment type="function">
    <text evidence="8">Involved in the maturation of [NiFe] hydrogenases. Along with HypE, it catalyzes the synthesis of the CN ligands of the active site iron of [NiFe]-hydrogenases. HypF functions as a carbamoyl transferase using carbamoylphosphate as a substrate and transferring the carboxamido moiety in an ATP-dependent reaction to the thiolate of the C-terminal cysteine of HypE yielding a protein-S-carboxamide.</text>
</comment>
<dbReference type="GO" id="GO:0003725">
    <property type="term" value="F:double-stranded RNA binding"/>
    <property type="evidence" value="ECO:0007669"/>
    <property type="project" value="InterPro"/>
</dbReference>
<dbReference type="PROSITE" id="PS51160">
    <property type="entry name" value="ACYLPHOSPHATASE_3"/>
    <property type="match status" value="1"/>
</dbReference>
<comment type="catalytic activity">
    <reaction evidence="7 8">
        <text>C-terminal L-cysteinyl-[HypE protein] + carbamoyl phosphate + ATP + H2O = C-terminal S-carboxamide-L-cysteinyl-[HypE protein] + AMP + phosphate + diphosphate + H(+)</text>
        <dbReference type="Rhea" id="RHEA:55636"/>
        <dbReference type="Rhea" id="RHEA-COMP:14247"/>
        <dbReference type="Rhea" id="RHEA-COMP:14392"/>
        <dbReference type="ChEBI" id="CHEBI:15377"/>
        <dbReference type="ChEBI" id="CHEBI:15378"/>
        <dbReference type="ChEBI" id="CHEBI:30616"/>
        <dbReference type="ChEBI" id="CHEBI:33019"/>
        <dbReference type="ChEBI" id="CHEBI:43474"/>
        <dbReference type="ChEBI" id="CHEBI:58228"/>
        <dbReference type="ChEBI" id="CHEBI:76913"/>
        <dbReference type="ChEBI" id="CHEBI:139126"/>
        <dbReference type="ChEBI" id="CHEBI:456215"/>
    </reaction>
</comment>
<reference evidence="12 13" key="1">
    <citation type="submission" date="2016-10" db="EMBL/GenBank/DDBJ databases">
        <authorList>
            <person name="de Groot N.N."/>
        </authorList>
    </citation>
    <scope>NUCLEOTIDE SEQUENCE [LARGE SCALE GENOMIC DNA]</scope>
    <source>
        <strain evidence="12 13">DSM 4180</strain>
    </source>
</reference>
<evidence type="ECO:0000256" key="2">
    <source>
        <dbReference type="ARBA" id="ARBA00008097"/>
    </source>
</evidence>
<dbReference type="InterPro" id="IPR001792">
    <property type="entry name" value="Acylphosphatase-like_dom"/>
</dbReference>
<dbReference type="GO" id="GO:0016874">
    <property type="term" value="F:ligase activity"/>
    <property type="evidence" value="ECO:0007669"/>
    <property type="project" value="UniProtKB-UniRule"/>
</dbReference>
<dbReference type="PANTHER" id="PTHR42959">
    <property type="entry name" value="CARBAMOYLTRANSFERASE"/>
    <property type="match status" value="1"/>
</dbReference>
<evidence type="ECO:0000256" key="7">
    <source>
        <dbReference type="ARBA" id="ARBA00048220"/>
    </source>
</evidence>
<dbReference type="Gene3D" id="3.30.110.120">
    <property type="match status" value="1"/>
</dbReference>
<evidence type="ECO:0000256" key="3">
    <source>
        <dbReference type="ARBA" id="ARBA00022598"/>
    </source>
</evidence>
<feature type="active site" evidence="9">
    <location>
        <position position="22"/>
    </location>
</feature>
<dbReference type="Pfam" id="PF07503">
    <property type="entry name" value="zf-HYPF"/>
    <property type="match status" value="2"/>
</dbReference>
<evidence type="ECO:0000259" key="11">
    <source>
        <dbReference type="PROSITE" id="PS51163"/>
    </source>
</evidence>
<keyword evidence="12" id="KW-0808">Transferase</keyword>
<dbReference type="SUPFAM" id="SSF54975">
    <property type="entry name" value="Acylphosphatase/BLUF domain-like"/>
    <property type="match status" value="1"/>
</dbReference>
<dbReference type="Gene3D" id="3.90.870.50">
    <property type="match status" value="1"/>
</dbReference>
<dbReference type="Pfam" id="PF01300">
    <property type="entry name" value="Sua5_yciO_yrdC"/>
    <property type="match status" value="1"/>
</dbReference>
<dbReference type="GO" id="GO:0003998">
    <property type="term" value="F:acylphosphatase activity"/>
    <property type="evidence" value="ECO:0007669"/>
    <property type="project" value="UniProtKB-EC"/>
</dbReference>
<dbReference type="InterPro" id="IPR036046">
    <property type="entry name" value="Acylphosphatase-like_dom_sf"/>
</dbReference>
<dbReference type="SUPFAM" id="SSF55821">
    <property type="entry name" value="YrdC/RibB"/>
    <property type="match status" value="1"/>
</dbReference>